<feature type="signal peptide" evidence="1">
    <location>
        <begin position="1"/>
        <end position="18"/>
    </location>
</feature>
<dbReference type="EMBL" id="CH963847">
    <property type="protein sequence ID" value="EDW72655.2"/>
    <property type="molecule type" value="Genomic_DNA"/>
</dbReference>
<protein>
    <submittedName>
        <fullName evidence="2">Uncharacterized protein</fullName>
    </submittedName>
</protein>
<evidence type="ECO:0000313" key="2">
    <source>
        <dbReference type="EMBL" id="EDW72655.2"/>
    </source>
</evidence>
<dbReference type="HOGENOM" id="CLU_1994983_0_0_1"/>
<dbReference type="eggNOG" id="ENOG502T7XK">
    <property type="taxonomic scope" value="Eukaryota"/>
</dbReference>
<feature type="chain" id="PRO_5006457967" evidence="1">
    <location>
        <begin position="19"/>
        <end position="96"/>
    </location>
</feature>
<name>B4MNE6_DROWI</name>
<reference evidence="2 3" key="1">
    <citation type="journal article" date="2007" name="Nature">
        <title>Evolution of genes and genomes on the Drosophila phylogeny.</title>
        <authorList>
            <consortium name="Drosophila 12 Genomes Consortium"/>
            <person name="Clark A.G."/>
            <person name="Eisen M.B."/>
            <person name="Smith D.R."/>
            <person name="Bergman C.M."/>
            <person name="Oliver B."/>
            <person name="Markow T.A."/>
            <person name="Kaufman T.C."/>
            <person name="Kellis M."/>
            <person name="Gelbart W."/>
            <person name="Iyer V.N."/>
            <person name="Pollard D.A."/>
            <person name="Sackton T.B."/>
            <person name="Larracuente A.M."/>
            <person name="Singh N.D."/>
            <person name="Abad J.P."/>
            <person name="Abt D.N."/>
            <person name="Adryan B."/>
            <person name="Aguade M."/>
            <person name="Akashi H."/>
            <person name="Anderson W.W."/>
            <person name="Aquadro C.F."/>
            <person name="Ardell D.H."/>
            <person name="Arguello R."/>
            <person name="Artieri C.G."/>
            <person name="Barbash D.A."/>
            <person name="Barker D."/>
            <person name="Barsanti P."/>
            <person name="Batterham P."/>
            <person name="Batzoglou S."/>
            <person name="Begun D."/>
            <person name="Bhutkar A."/>
            <person name="Blanco E."/>
            <person name="Bosak S.A."/>
            <person name="Bradley R.K."/>
            <person name="Brand A.D."/>
            <person name="Brent M.R."/>
            <person name="Brooks A.N."/>
            <person name="Brown R.H."/>
            <person name="Butlin R.K."/>
            <person name="Caggese C."/>
            <person name="Calvi B.R."/>
            <person name="Bernardo de Carvalho A."/>
            <person name="Caspi A."/>
            <person name="Castrezana S."/>
            <person name="Celniker S.E."/>
            <person name="Chang J.L."/>
            <person name="Chapple C."/>
            <person name="Chatterji S."/>
            <person name="Chinwalla A."/>
            <person name="Civetta A."/>
            <person name="Clifton S.W."/>
            <person name="Comeron J.M."/>
            <person name="Costello J.C."/>
            <person name="Coyne J.A."/>
            <person name="Daub J."/>
            <person name="David R.G."/>
            <person name="Delcher A.L."/>
            <person name="Delehaunty K."/>
            <person name="Do C.B."/>
            <person name="Ebling H."/>
            <person name="Edwards K."/>
            <person name="Eickbush T."/>
            <person name="Evans J.D."/>
            <person name="Filipski A."/>
            <person name="Findeiss S."/>
            <person name="Freyhult E."/>
            <person name="Fulton L."/>
            <person name="Fulton R."/>
            <person name="Garcia A.C."/>
            <person name="Gardiner A."/>
            <person name="Garfield D.A."/>
            <person name="Garvin B.E."/>
            <person name="Gibson G."/>
            <person name="Gilbert D."/>
            <person name="Gnerre S."/>
            <person name="Godfrey J."/>
            <person name="Good R."/>
            <person name="Gotea V."/>
            <person name="Gravely B."/>
            <person name="Greenberg A.J."/>
            <person name="Griffiths-Jones S."/>
            <person name="Gross S."/>
            <person name="Guigo R."/>
            <person name="Gustafson E.A."/>
            <person name="Haerty W."/>
            <person name="Hahn M.W."/>
            <person name="Halligan D.L."/>
            <person name="Halpern A.L."/>
            <person name="Halter G.M."/>
            <person name="Han M.V."/>
            <person name="Heger A."/>
            <person name="Hillier L."/>
            <person name="Hinrichs A.S."/>
            <person name="Holmes I."/>
            <person name="Hoskins R.A."/>
            <person name="Hubisz M.J."/>
            <person name="Hultmark D."/>
            <person name="Huntley M.A."/>
            <person name="Jaffe D.B."/>
            <person name="Jagadeeshan S."/>
            <person name="Jeck W.R."/>
            <person name="Johnson J."/>
            <person name="Jones C.D."/>
            <person name="Jordan W.C."/>
            <person name="Karpen G.H."/>
            <person name="Kataoka E."/>
            <person name="Keightley P.D."/>
            <person name="Kheradpour P."/>
            <person name="Kirkness E.F."/>
            <person name="Koerich L.B."/>
            <person name="Kristiansen K."/>
            <person name="Kudrna D."/>
            <person name="Kulathinal R.J."/>
            <person name="Kumar S."/>
            <person name="Kwok R."/>
            <person name="Lander E."/>
            <person name="Langley C.H."/>
            <person name="Lapoint R."/>
            <person name="Lazzaro B.P."/>
            <person name="Lee S.J."/>
            <person name="Levesque L."/>
            <person name="Li R."/>
            <person name="Lin C.F."/>
            <person name="Lin M.F."/>
            <person name="Lindblad-Toh K."/>
            <person name="Llopart A."/>
            <person name="Long M."/>
            <person name="Low L."/>
            <person name="Lozovsky E."/>
            <person name="Lu J."/>
            <person name="Luo M."/>
            <person name="Machado C.A."/>
            <person name="Makalowski W."/>
            <person name="Marzo M."/>
            <person name="Matsuda M."/>
            <person name="Matzkin L."/>
            <person name="McAllister B."/>
            <person name="McBride C.S."/>
            <person name="McKernan B."/>
            <person name="McKernan K."/>
            <person name="Mendez-Lago M."/>
            <person name="Minx P."/>
            <person name="Mollenhauer M.U."/>
            <person name="Montooth K."/>
            <person name="Mount S.M."/>
            <person name="Mu X."/>
            <person name="Myers E."/>
            <person name="Negre B."/>
            <person name="Newfeld S."/>
            <person name="Nielsen R."/>
            <person name="Noor M.A."/>
            <person name="O'Grady P."/>
            <person name="Pachter L."/>
            <person name="Papaceit M."/>
            <person name="Parisi M.J."/>
            <person name="Parisi M."/>
            <person name="Parts L."/>
            <person name="Pedersen J.S."/>
            <person name="Pesole G."/>
            <person name="Phillippy A.M."/>
            <person name="Ponting C.P."/>
            <person name="Pop M."/>
            <person name="Porcelli D."/>
            <person name="Powell J.R."/>
            <person name="Prohaska S."/>
            <person name="Pruitt K."/>
            <person name="Puig M."/>
            <person name="Quesneville H."/>
            <person name="Ram K.R."/>
            <person name="Rand D."/>
            <person name="Rasmussen M.D."/>
            <person name="Reed L.K."/>
            <person name="Reenan R."/>
            <person name="Reily A."/>
            <person name="Remington K.A."/>
            <person name="Rieger T.T."/>
            <person name="Ritchie M.G."/>
            <person name="Robin C."/>
            <person name="Rogers Y.H."/>
            <person name="Rohde C."/>
            <person name="Rozas J."/>
            <person name="Rubenfield M.J."/>
            <person name="Ruiz A."/>
            <person name="Russo S."/>
            <person name="Salzberg S.L."/>
            <person name="Sanchez-Gracia A."/>
            <person name="Saranga D.J."/>
            <person name="Sato H."/>
            <person name="Schaeffer S.W."/>
            <person name="Schatz M.C."/>
            <person name="Schlenke T."/>
            <person name="Schwartz R."/>
            <person name="Segarra C."/>
            <person name="Singh R.S."/>
            <person name="Sirot L."/>
            <person name="Sirota M."/>
            <person name="Sisneros N.B."/>
            <person name="Smith C.D."/>
            <person name="Smith T.F."/>
            <person name="Spieth J."/>
            <person name="Stage D.E."/>
            <person name="Stark A."/>
            <person name="Stephan W."/>
            <person name="Strausberg R.L."/>
            <person name="Strempel S."/>
            <person name="Sturgill D."/>
            <person name="Sutton G."/>
            <person name="Sutton G.G."/>
            <person name="Tao W."/>
            <person name="Teichmann S."/>
            <person name="Tobari Y.N."/>
            <person name="Tomimura Y."/>
            <person name="Tsolas J.M."/>
            <person name="Valente V.L."/>
            <person name="Venter E."/>
            <person name="Venter J.C."/>
            <person name="Vicario S."/>
            <person name="Vieira F.G."/>
            <person name="Vilella A.J."/>
            <person name="Villasante A."/>
            <person name="Walenz B."/>
            <person name="Wang J."/>
            <person name="Wasserman M."/>
            <person name="Watts T."/>
            <person name="Wilson D."/>
            <person name="Wilson R.K."/>
            <person name="Wing R.A."/>
            <person name="Wolfner M.F."/>
            <person name="Wong A."/>
            <person name="Wong G.K."/>
            <person name="Wu C.I."/>
            <person name="Wu G."/>
            <person name="Yamamoto D."/>
            <person name="Yang H.P."/>
            <person name="Yang S.P."/>
            <person name="Yorke J.A."/>
            <person name="Yoshida K."/>
            <person name="Zdobnov E."/>
            <person name="Zhang P."/>
            <person name="Zhang Y."/>
            <person name="Zimin A.V."/>
            <person name="Baldwin J."/>
            <person name="Abdouelleil A."/>
            <person name="Abdulkadir J."/>
            <person name="Abebe A."/>
            <person name="Abera B."/>
            <person name="Abreu J."/>
            <person name="Acer S.C."/>
            <person name="Aftuck L."/>
            <person name="Alexander A."/>
            <person name="An P."/>
            <person name="Anderson E."/>
            <person name="Anderson S."/>
            <person name="Arachi H."/>
            <person name="Azer M."/>
            <person name="Bachantsang P."/>
            <person name="Barry A."/>
            <person name="Bayul T."/>
            <person name="Berlin A."/>
            <person name="Bessette D."/>
            <person name="Bloom T."/>
            <person name="Blye J."/>
            <person name="Boguslavskiy L."/>
            <person name="Bonnet C."/>
            <person name="Boukhgalter B."/>
            <person name="Bourzgui I."/>
            <person name="Brown A."/>
            <person name="Cahill P."/>
            <person name="Channer S."/>
            <person name="Cheshatsang Y."/>
            <person name="Chuda L."/>
            <person name="Citroen M."/>
            <person name="Collymore A."/>
            <person name="Cooke P."/>
            <person name="Costello M."/>
            <person name="D'Aco K."/>
            <person name="Daza R."/>
            <person name="De Haan G."/>
            <person name="DeGray S."/>
            <person name="DeMaso C."/>
            <person name="Dhargay N."/>
            <person name="Dooley K."/>
            <person name="Dooley E."/>
            <person name="Doricent M."/>
            <person name="Dorje P."/>
            <person name="Dorjee K."/>
            <person name="Dupes A."/>
            <person name="Elong R."/>
            <person name="Falk J."/>
            <person name="Farina A."/>
            <person name="Faro S."/>
            <person name="Ferguson D."/>
            <person name="Fisher S."/>
            <person name="Foley C.D."/>
            <person name="Franke A."/>
            <person name="Friedrich D."/>
            <person name="Gadbois L."/>
            <person name="Gearin G."/>
            <person name="Gearin C.R."/>
            <person name="Giannoukos G."/>
            <person name="Goode T."/>
            <person name="Graham J."/>
            <person name="Grandbois E."/>
            <person name="Grewal S."/>
            <person name="Gyaltsen K."/>
            <person name="Hafez N."/>
            <person name="Hagos B."/>
            <person name="Hall J."/>
            <person name="Henson C."/>
            <person name="Hollinger A."/>
            <person name="Honan T."/>
            <person name="Huard M.D."/>
            <person name="Hughes L."/>
            <person name="Hurhula B."/>
            <person name="Husby M.E."/>
            <person name="Kamat A."/>
            <person name="Kanga B."/>
            <person name="Kashin S."/>
            <person name="Khazanovich D."/>
            <person name="Kisner P."/>
            <person name="Lance K."/>
            <person name="Lara M."/>
            <person name="Lee W."/>
            <person name="Lennon N."/>
            <person name="Letendre F."/>
            <person name="LeVine R."/>
            <person name="Lipovsky A."/>
            <person name="Liu X."/>
            <person name="Liu J."/>
            <person name="Liu S."/>
            <person name="Lokyitsang T."/>
            <person name="Lokyitsang Y."/>
            <person name="Lubonja R."/>
            <person name="Lui A."/>
            <person name="MacDonald P."/>
            <person name="Magnisalis V."/>
            <person name="Maru K."/>
            <person name="Matthews C."/>
            <person name="McCusker W."/>
            <person name="McDonough S."/>
            <person name="Mehta T."/>
            <person name="Meldrim J."/>
            <person name="Meneus L."/>
            <person name="Mihai O."/>
            <person name="Mihalev A."/>
            <person name="Mihova T."/>
            <person name="Mittelman R."/>
            <person name="Mlenga V."/>
            <person name="Montmayeur A."/>
            <person name="Mulrain L."/>
            <person name="Navidi A."/>
            <person name="Naylor J."/>
            <person name="Negash T."/>
            <person name="Nguyen T."/>
            <person name="Nguyen N."/>
            <person name="Nicol R."/>
            <person name="Norbu C."/>
            <person name="Norbu N."/>
            <person name="Novod N."/>
            <person name="O'Neill B."/>
            <person name="Osman S."/>
            <person name="Markiewicz E."/>
            <person name="Oyono O.L."/>
            <person name="Patti C."/>
            <person name="Phunkhang P."/>
            <person name="Pierre F."/>
            <person name="Priest M."/>
            <person name="Raghuraman S."/>
            <person name="Rege F."/>
            <person name="Reyes R."/>
            <person name="Rise C."/>
            <person name="Rogov P."/>
            <person name="Ross K."/>
            <person name="Ryan E."/>
            <person name="Settipalli S."/>
            <person name="Shea T."/>
            <person name="Sherpa N."/>
            <person name="Shi L."/>
            <person name="Shih D."/>
            <person name="Sparrow T."/>
            <person name="Spaulding J."/>
            <person name="Stalker J."/>
            <person name="Stange-Thomann N."/>
            <person name="Stavropoulos S."/>
            <person name="Stone C."/>
            <person name="Strader C."/>
            <person name="Tesfaye S."/>
            <person name="Thomson T."/>
            <person name="Thoulutsang Y."/>
            <person name="Thoulutsang D."/>
            <person name="Topham K."/>
            <person name="Topping I."/>
            <person name="Tsamla T."/>
            <person name="Vassiliev H."/>
            <person name="Vo A."/>
            <person name="Wangchuk T."/>
            <person name="Wangdi T."/>
            <person name="Weiand M."/>
            <person name="Wilkinson J."/>
            <person name="Wilson A."/>
            <person name="Yadav S."/>
            <person name="Young G."/>
            <person name="Yu Q."/>
            <person name="Zembek L."/>
            <person name="Zhong D."/>
            <person name="Zimmer A."/>
            <person name="Zwirko Z."/>
            <person name="Jaffe D.B."/>
            <person name="Alvarez P."/>
            <person name="Brockman W."/>
            <person name="Butler J."/>
            <person name="Chin C."/>
            <person name="Gnerre S."/>
            <person name="Grabherr M."/>
            <person name="Kleber M."/>
            <person name="Mauceli E."/>
            <person name="MacCallum I."/>
        </authorList>
    </citation>
    <scope>NUCLEOTIDE SEQUENCE [LARGE SCALE GENOMIC DNA]</scope>
    <source>
        <strain evidence="3">Tucson 14030-0811.24</strain>
    </source>
</reference>
<evidence type="ECO:0000313" key="3">
    <source>
        <dbReference type="Proteomes" id="UP000007798"/>
    </source>
</evidence>
<dbReference type="AlphaFoldDB" id="B4MNE6"/>
<evidence type="ECO:0000256" key="1">
    <source>
        <dbReference type="SAM" id="SignalP"/>
    </source>
</evidence>
<keyword evidence="3" id="KW-1185">Reference proteome</keyword>
<organism evidence="2 3">
    <name type="scientific">Drosophila willistoni</name>
    <name type="common">Fruit fly</name>
    <dbReference type="NCBI Taxonomy" id="7260"/>
    <lineage>
        <taxon>Eukaryota</taxon>
        <taxon>Metazoa</taxon>
        <taxon>Ecdysozoa</taxon>
        <taxon>Arthropoda</taxon>
        <taxon>Hexapoda</taxon>
        <taxon>Insecta</taxon>
        <taxon>Pterygota</taxon>
        <taxon>Neoptera</taxon>
        <taxon>Endopterygota</taxon>
        <taxon>Diptera</taxon>
        <taxon>Brachycera</taxon>
        <taxon>Muscomorpha</taxon>
        <taxon>Ephydroidea</taxon>
        <taxon>Drosophilidae</taxon>
        <taxon>Drosophila</taxon>
        <taxon>Sophophora</taxon>
    </lineage>
</organism>
<proteinExistence type="predicted"/>
<keyword evidence="1" id="KW-0732">Signal</keyword>
<sequence>MKTLAILMLLVMAALSMASYVPATLPVAAAAAVPAATTVPAPAIVPLPVSHQFVTRNFNRFYVPTTTATTWPTVATYQPGIYYKYGGNATKVFGSP</sequence>
<dbReference type="InParanoid" id="B4MNE6"/>
<accession>B4MNE6</accession>
<gene>
    <name evidence="2" type="primary">Dwil\GK19274</name>
    <name evidence="2" type="ORF">Dwil_GK19274</name>
</gene>
<dbReference type="Proteomes" id="UP000007798">
    <property type="component" value="Unassembled WGS sequence"/>
</dbReference>